<evidence type="ECO:0000256" key="1">
    <source>
        <dbReference type="SAM" id="MobiDB-lite"/>
    </source>
</evidence>
<accession>A0ABD2PIP6</accession>
<feature type="region of interest" description="Disordered" evidence="1">
    <location>
        <begin position="1"/>
        <end position="81"/>
    </location>
</feature>
<proteinExistence type="predicted"/>
<evidence type="ECO:0000313" key="2">
    <source>
        <dbReference type="EMBL" id="KAL3307253.1"/>
    </source>
</evidence>
<feature type="compositionally biased region" description="Polar residues" evidence="1">
    <location>
        <begin position="1"/>
        <end position="16"/>
    </location>
</feature>
<protein>
    <recommendedName>
        <fullName evidence="4">Synapsin-1</fullName>
    </recommendedName>
</protein>
<sequence>NQMGQKAKVQNFTHPSMTKPPPPTANKDYGVPARRPQPQIPSSSGYSVPASRPIASPSNSSIASSAAVAASEGVEDNEDTMKNLRKTFAGIFGDM</sequence>
<dbReference type="AlphaFoldDB" id="A0ABD2PIP6"/>
<feature type="compositionally biased region" description="Low complexity" evidence="1">
    <location>
        <begin position="49"/>
        <end position="71"/>
    </location>
</feature>
<reference evidence="2 3" key="1">
    <citation type="submission" date="2024-11" db="EMBL/GenBank/DDBJ databases">
        <title>Adaptive evolution of stress response genes in parasites aligns with host niche diversity.</title>
        <authorList>
            <person name="Hahn C."/>
            <person name="Resl P."/>
        </authorList>
    </citation>
    <scope>NUCLEOTIDE SEQUENCE [LARGE SCALE GENOMIC DNA]</scope>
    <source>
        <strain evidence="2">EGGRZ-B1_66</strain>
        <tissue evidence="2">Body</tissue>
    </source>
</reference>
<dbReference type="EMBL" id="JBJKFK010007865">
    <property type="protein sequence ID" value="KAL3307253.1"/>
    <property type="molecule type" value="Genomic_DNA"/>
</dbReference>
<gene>
    <name evidence="2" type="ORF">Ciccas_014237</name>
</gene>
<comment type="caution">
    <text evidence="2">The sequence shown here is derived from an EMBL/GenBank/DDBJ whole genome shotgun (WGS) entry which is preliminary data.</text>
</comment>
<dbReference type="Proteomes" id="UP001626550">
    <property type="component" value="Unassembled WGS sequence"/>
</dbReference>
<name>A0ABD2PIP6_9PLAT</name>
<evidence type="ECO:0008006" key="4">
    <source>
        <dbReference type="Google" id="ProtNLM"/>
    </source>
</evidence>
<organism evidence="2 3">
    <name type="scientific">Cichlidogyrus casuarinus</name>
    <dbReference type="NCBI Taxonomy" id="1844966"/>
    <lineage>
        <taxon>Eukaryota</taxon>
        <taxon>Metazoa</taxon>
        <taxon>Spiralia</taxon>
        <taxon>Lophotrochozoa</taxon>
        <taxon>Platyhelminthes</taxon>
        <taxon>Monogenea</taxon>
        <taxon>Monopisthocotylea</taxon>
        <taxon>Dactylogyridea</taxon>
        <taxon>Ancyrocephalidae</taxon>
        <taxon>Cichlidogyrus</taxon>
    </lineage>
</organism>
<keyword evidence="3" id="KW-1185">Reference proteome</keyword>
<feature type="non-terminal residue" evidence="2">
    <location>
        <position position="1"/>
    </location>
</feature>
<evidence type="ECO:0000313" key="3">
    <source>
        <dbReference type="Proteomes" id="UP001626550"/>
    </source>
</evidence>